<keyword evidence="6 7" id="KW-0472">Membrane</keyword>
<proteinExistence type="inferred from homology"/>
<dbReference type="InterPro" id="IPR004681">
    <property type="entry name" value="TRAP_DctM"/>
</dbReference>
<dbReference type="Proteomes" id="UP000182258">
    <property type="component" value="Unassembled WGS sequence"/>
</dbReference>
<keyword evidence="2" id="KW-1003">Cell membrane</keyword>
<dbReference type="InterPro" id="IPR010656">
    <property type="entry name" value="DctM"/>
</dbReference>
<feature type="compositionally biased region" description="Pro residues" evidence="8">
    <location>
        <begin position="471"/>
        <end position="494"/>
    </location>
</feature>
<dbReference type="RefSeq" id="WP_074797475.1">
    <property type="nucleotide sequence ID" value="NZ_FOMB01000009.1"/>
</dbReference>
<evidence type="ECO:0000256" key="1">
    <source>
        <dbReference type="ARBA" id="ARBA00004429"/>
    </source>
</evidence>
<dbReference type="PANTHER" id="PTHR33362:SF7">
    <property type="entry name" value="SLL1103 PROTEIN"/>
    <property type="match status" value="1"/>
</dbReference>
<evidence type="ECO:0000256" key="8">
    <source>
        <dbReference type="SAM" id="MobiDB-lite"/>
    </source>
</evidence>
<evidence type="ECO:0000256" key="7">
    <source>
        <dbReference type="RuleBase" id="RU369079"/>
    </source>
</evidence>
<feature type="region of interest" description="Disordered" evidence="8">
    <location>
        <begin position="469"/>
        <end position="494"/>
    </location>
</feature>
<accession>A0A1I1L959</accession>
<comment type="function">
    <text evidence="7">Part of the tripartite ATP-independent periplasmic (TRAP) transport system.</text>
</comment>
<feature type="transmembrane region" description="Helical" evidence="7">
    <location>
        <begin position="184"/>
        <end position="208"/>
    </location>
</feature>
<evidence type="ECO:0000259" key="9">
    <source>
        <dbReference type="Pfam" id="PF06808"/>
    </source>
</evidence>
<evidence type="ECO:0000256" key="5">
    <source>
        <dbReference type="ARBA" id="ARBA00022989"/>
    </source>
</evidence>
<sequence>MIDFIRENMAPILFGGLVLFLLIGYPAAFSLAAVGLFGGLAAIELGLIGPQFLGNLTYQLYGVLSNELLLAIPFFTLMGVILEKSGMAEDLLEGFGQLFGGVRGGLSYAVIIVGAILGAITGTVAASVIAMGLISLPVMMRYGYNIRHATGVIAASGTITQLIPPSLVLIVLADQLQRSPGEMYIGATGASIVQVLLFMGWVFVLSIIRPQDVPALPPEARTLRGWALWKVIIRGTVPSLALIFIVLGTILLGLVTPTEAGAMGVVGALLLAWMNGRLTWAVTWGGMLSTMRLTAMVVFILLGARVFTLVFQGVGGGHWIEELLSNLPGGVVGFLIFVNIFVFILAFFLDFFEIAFIVIPLLAPVAESMGINLVWFGVMICANMQTSFMHPPFGFALFYLRGIVPRDKVKTTDIYMGAIPWLVLQLILVGLLIAFPQLVTYFLDTPVDVDLDTIHIVLPSTGGAETLPGFTAPPPPSFGPPPAPSFVTPPPPTF</sequence>
<feature type="transmembrane region" description="Helical" evidence="7">
    <location>
        <begin position="60"/>
        <end position="82"/>
    </location>
</feature>
<name>A0A1I1L959_9HYPH</name>
<feature type="transmembrane region" description="Helical" evidence="7">
    <location>
        <begin position="414"/>
        <end position="435"/>
    </location>
</feature>
<feature type="transmembrane region" description="Helical" evidence="7">
    <location>
        <begin position="106"/>
        <end position="139"/>
    </location>
</feature>
<evidence type="ECO:0000256" key="4">
    <source>
        <dbReference type="ARBA" id="ARBA00022692"/>
    </source>
</evidence>
<dbReference type="PANTHER" id="PTHR33362">
    <property type="entry name" value="SIALIC ACID TRAP TRANSPORTER PERMEASE PROTEIN SIAT-RELATED"/>
    <property type="match status" value="1"/>
</dbReference>
<feature type="transmembrane region" description="Helical" evidence="7">
    <location>
        <begin position="231"/>
        <end position="254"/>
    </location>
</feature>
<keyword evidence="5 7" id="KW-1133">Transmembrane helix</keyword>
<dbReference type="STRING" id="728005.SAMN04488059_10939"/>
<feature type="transmembrane region" description="Helical" evidence="7">
    <location>
        <begin position="151"/>
        <end position="172"/>
    </location>
</feature>
<organism evidence="10 11">
    <name type="scientific">Devosia psychrophila</name>
    <dbReference type="NCBI Taxonomy" id="728005"/>
    <lineage>
        <taxon>Bacteria</taxon>
        <taxon>Pseudomonadati</taxon>
        <taxon>Pseudomonadota</taxon>
        <taxon>Alphaproteobacteria</taxon>
        <taxon>Hyphomicrobiales</taxon>
        <taxon>Devosiaceae</taxon>
        <taxon>Devosia</taxon>
    </lineage>
</organism>
<feature type="transmembrane region" description="Helical" evidence="7">
    <location>
        <begin position="12"/>
        <end position="28"/>
    </location>
</feature>
<dbReference type="GO" id="GO:0005886">
    <property type="term" value="C:plasma membrane"/>
    <property type="evidence" value="ECO:0007669"/>
    <property type="project" value="UniProtKB-SubCell"/>
</dbReference>
<evidence type="ECO:0000313" key="11">
    <source>
        <dbReference type="Proteomes" id="UP000182258"/>
    </source>
</evidence>
<feature type="transmembrane region" description="Helical" evidence="7">
    <location>
        <begin position="34"/>
        <end position="53"/>
    </location>
</feature>
<dbReference type="Pfam" id="PF06808">
    <property type="entry name" value="DctM"/>
    <property type="match status" value="1"/>
</dbReference>
<feature type="domain" description="TRAP C4-dicarboxylate transport system permease DctM subunit" evidence="9">
    <location>
        <begin position="14"/>
        <end position="438"/>
    </location>
</feature>
<dbReference type="EMBL" id="FOMB01000009">
    <property type="protein sequence ID" value="SFC69495.1"/>
    <property type="molecule type" value="Genomic_DNA"/>
</dbReference>
<comment type="subcellular location">
    <subcellularLocation>
        <location evidence="1 7">Cell inner membrane</location>
        <topology evidence="1 7">Multi-pass membrane protein</topology>
    </subcellularLocation>
</comment>
<evidence type="ECO:0000256" key="3">
    <source>
        <dbReference type="ARBA" id="ARBA00022519"/>
    </source>
</evidence>
<dbReference type="GO" id="GO:0022857">
    <property type="term" value="F:transmembrane transporter activity"/>
    <property type="evidence" value="ECO:0007669"/>
    <property type="project" value="UniProtKB-UniRule"/>
</dbReference>
<protein>
    <recommendedName>
        <fullName evidence="7">TRAP transporter large permease protein</fullName>
    </recommendedName>
</protein>
<comment type="similarity">
    <text evidence="7">Belongs to the TRAP transporter large permease family.</text>
</comment>
<evidence type="ECO:0000313" key="10">
    <source>
        <dbReference type="EMBL" id="SFC69495.1"/>
    </source>
</evidence>
<dbReference type="AlphaFoldDB" id="A0A1I1L959"/>
<gene>
    <name evidence="10" type="ORF">SAMN04488059_10939</name>
</gene>
<keyword evidence="7" id="KW-0813">Transport</keyword>
<feature type="transmembrane region" description="Helical" evidence="7">
    <location>
        <begin position="293"/>
        <end position="314"/>
    </location>
</feature>
<keyword evidence="3 7" id="KW-0997">Cell inner membrane</keyword>
<feature type="transmembrane region" description="Helical" evidence="7">
    <location>
        <begin position="334"/>
        <end position="361"/>
    </location>
</feature>
<feature type="transmembrane region" description="Helical" evidence="7">
    <location>
        <begin position="260"/>
        <end position="281"/>
    </location>
</feature>
<comment type="subunit">
    <text evidence="7">The complex comprises the extracytoplasmic solute receptor protein and the two transmembrane proteins.</text>
</comment>
<reference evidence="10 11" key="1">
    <citation type="submission" date="2016-10" db="EMBL/GenBank/DDBJ databases">
        <authorList>
            <person name="de Groot N.N."/>
        </authorList>
    </citation>
    <scope>NUCLEOTIDE SEQUENCE [LARGE SCALE GENOMIC DNA]</scope>
    <source>
        <strain evidence="10 11">CGMCC 1.10210</strain>
    </source>
</reference>
<keyword evidence="4 7" id="KW-0812">Transmembrane</keyword>
<evidence type="ECO:0000256" key="6">
    <source>
        <dbReference type="ARBA" id="ARBA00023136"/>
    </source>
</evidence>
<dbReference type="NCBIfam" id="TIGR00786">
    <property type="entry name" value="dctM"/>
    <property type="match status" value="1"/>
</dbReference>
<evidence type="ECO:0000256" key="2">
    <source>
        <dbReference type="ARBA" id="ARBA00022475"/>
    </source>
</evidence>